<proteinExistence type="predicted"/>
<evidence type="ECO:0000313" key="2">
    <source>
        <dbReference type="Proteomes" id="UP000241426"/>
    </source>
</evidence>
<dbReference type="AlphaFoldDB" id="A0A2T3KN56"/>
<dbReference type="EMBL" id="PYNF01000002">
    <property type="protein sequence ID" value="PSV01175.1"/>
    <property type="molecule type" value="Genomic_DNA"/>
</dbReference>
<protein>
    <submittedName>
        <fullName evidence="1">Uncharacterized protein</fullName>
    </submittedName>
</protein>
<gene>
    <name evidence="1" type="ORF">C9J27_03890</name>
</gene>
<dbReference type="Proteomes" id="UP000241426">
    <property type="component" value="Unassembled WGS sequence"/>
</dbReference>
<sequence length="228" mass="26085">MKIQTKTYIKMNISELVTKTKIEPSYYSVTLDIAITNAPDEIKRISFLADINEHNEITPSFYTKLVSWRLKKKSDVIVEIPSNKECNVKNALNFVSNLECELSLLPPDENKSEEKERFVKNSCVVMESLLSVNRRMYVYPVSGYLEFLIGEAIAGITTATPTDEYVIDTFYSKMSPEFVLEFKESIKKVVYDFFGGESEFKKRALMQVKATFDCLNQQLSEQGEVDAS</sequence>
<reference evidence="1 2" key="1">
    <citation type="submission" date="2018-01" db="EMBL/GenBank/DDBJ databases">
        <title>Whole genome sequencing of Histamine producing bacteria.</title>
        <authorList>
            <person name="Butler K."/>
        </authorList>
    </citation>
    <scope>NUCLEOTIDE SEQUENCE [LARGE SCALE GENOMIC DNA]</scope>
    <source>
        <strain evidence="1 2">FS-7.2</strain>
    </source>
</reference>
<organism evidence="1 2">
    <name type="scientific">Photobacterium kishitanii</name>
    <dbReference type="NCBI Taxonomy" id="318456"/>
    <lineage>
        <taxon>Bacteria</taxon>
        <taxon>Pseudomonadati</taxon>
        <taxon>Pseudomonadota</taxon>
        <taxon>Gammaproteobacteria</taxon>
        <taxon>Vibrionales</taxon>
        <taxon>Vibrionaceae</taxon>
        <taxon>Photobacterium</taxon>
    </lineage>
</organism>
<name>A0A2T3KN56_9GAMM</name>
<evidence type="ECO:0000313" key="1">
    <source>
        <dbReference type="EMBL" id="PSV01175.1"/>
    </source>
</evidence>
<accession>A0A2T3KN56</accession>
<comment type="caution">
    <text evidence="1">The sequence shown here is derived from an EMBL/GenBank/DDBJ whole genome shotgun (WGS) entry which is preliminary data.</text>
</comment>